<dbReference type="PANTHER" id="PTHR48079:SF6">
    <property type="entry name" value="NAD(P)-BINDING DOMAIN-CONTAINING PROTEIN-RELATED"/>
    <property type="match status" value="1"/>
</dbReference>
<organism evidence="2 3">
    <name type="scientific">Candidatus Reconcilbacillus cellulovorans</name>
    <dbReference type="NCBI Taxonomy" id="1906605"/>
    <lineage>
        <taxon>Bacteria</taxon>
        <taxon>Bacillati</taxon>
        <taxon>Bacillota</taxon>
        <taxon>Bacilli</taxon>
        <taxon>Bacillales</taxon>
        <taxon>Paenibacillaceae</taxon>
        <taxon>Candidatus Reconcilbacillus</taxon>
    </lineage>
</organism>
<evidence type="ECO:0000259" key="1">
    <source>
        <dbReference type="Pfam" id="PF01370"/>
    </source>
</evidence>
<dbReference type="AlphaFoldDB" id="A0A2A6DYI3"/>
<dbReference type="Gene3D" id="3.40.50.720">
    <property type="entry name" value="NAD(P)-binding Rossmann-like Domain"/>
    <property type="match status" value="1"/>
</dbReference>
<comment type="caution">
    <text evidence="2">The sequence shown here is derived from an EMBL/GenBank/DDBJ whole genome shotgun (WGS) entry which is preliminary data.</text>
</comment>
<dbReference type="Proteomes" id="UP000243688">
    <property type="component" value="Unassembled WGS sequence"/>
</dbReference>
<sequence length="321" mass="35363">MRVVVIGGTGHVGTYLIPRLVRLGHEVINVSRGTSRPYLPHAAWNRVRHVALDRQSEEAAGAFGARIAALEPHVVVDMICFTEESARQLVEALAGRVQHYLFCGTIWVHGPSVEVPTTESEPRRPFGEYGIRKAATEAYLLDQARRRGFPATVLHPGHIVGPGWVPLNPQGNFNPDVFSRLACGEPVLLPNLGLETVHHVHADDVAQAFVLAIENRSVALGESFHVVSPAALTLRGYAEQVAGWFGQTARLEFAPWDVWKTTVSPQDAEATWDHIAHSPNCSIAKAKRLLGYRPRYGSLDAVYESVMWLVERGIVRTRSDA</sequence>
<proteinExistence type="predicted"/>
<dbReference type="InterPro" id="IPR051783">
    <property type="entry name" value="NAD(P)-dependent_oxidoreduct"/>
</dbReference>
<dbReference type="SUPFAM" id="SSF51735">
    <property type="entry name" value="NAD(P)-binding Rossmann-fold domains"/>
    <property type="match status" value="1"/>
</dbReference>
<feature type="domain" description="NAD-dependent epimerase/dehydratase" evidence="1">
    <location>
        <begin position="3"/>
        <end position="221"/>
    </location>
</feature>
<evidence type="ECO:0000313" key="2">
    <source>
        <dbReference type="EMBL" id="PDO09950.1"/>
    </source>
</evidence>
<evidence type="ECO:0000313" key="3">
    <source>
        <dbReference type="Proteomes" id="UP000243688"/>
    </source>
</evidence>
<dbReference type="GO" id="GO:0004029">
    <property type="term" value="F:aldehyde dehydrogenase (NAD+) activity"/>
    <property type="evidence" value="ECO:0007669"/>
    <property type="project" value="TreeGrafter"/>
</dbReference>
<dbReference type="GO" id="GO:0005737">
    <property type="term" value="C:cytoplasm"/>
    <property type="evidence" value="ECO:0007669"/>
    <property type="project" value="TreeGrafter"/>
</dbReference>
<dbReference type="PANTHER" id="PTHR48079">
    <property type="entry name" value="PROTEIN YEEZ"/>
    <property type="match status" value="1"/>
</dbReference>
<dbReference type="EMBL" id="MOXJ01000023">
    <property type="protein sequence ID" value="PDO09950.1"/>
    <property type="molecule type" value="Genomic_DNA"/>
</dbReference>
<dbReference type="Pfam" id="PF01370">
    <property type="entry name" value="Epimerase"/>
    <property type="match status" value="1"/>
</dbReference>
<dbReference type="InterPro" id="IPR036291">
    <property type="entry name" value="NAD(P)-bd_dom_sf"/>
</dbReference>
<protein>
    <submittedName>
        <fullName evidence="2">Epimerase</fullName>
    </submittedName>
</protein>
<name>A0A2A6DYI3_9BACL</name>
<dbReference type="InterPro" id="IPR001509">
    <property type="entry name" value="Epimerase_deHydtase"/>
</dbReference>
<gene>
    <name evidence="2" type="ORF">BLM47_09915</name>
</gene>
<accession>A0A2A6DYI3</accession>
<reference evidence="2 3" key="1">
    <citation type="submission" date="2016-12" db="EMBL/GenBank/DDBJ databases">
        <title>Candidatus Reconcilibacillus cellulovorans genome.</title>
        <authorList>
            <person name="Kolinko S."/>
            <person name="Wu Y.-W."/>
            <person name="Tachea F."/>
            <person name="Denzel E."/>
            <person name="Hiras J."/>
            <person name="Baecker N."/>
            <person name="Chan L.J."/>
            <person name="Eichorst S.A."/>
            <person name="Frey D."/>
            <person name="Adams P.D."/>
            <person name="Pray T."/>
            <person name="Tanjore D."/>
            <person name="Petzold C.J."/>
            <person name="Gladden J.M."/>
            <person name="Simmons B.A."/>
            <person name="Singer S.W."/>
        </authorList>
    </citation>
    <scope>NUCLEOTIDE SEQUENCE [LARGE SCALE GENOMIC DNA]</scope>
    <source>
        <strain evidence="2">JTherm</strain>
    </source>
</reference>